<dbReference type="GO" id="GO:0001181">
    <property type="term" value="F:RNA polymerase I general transcription initiation factor activity"/>
    <property type="evidence" value="ECO:0007669"/>
    <property type="project" value="InterPro"/>
</dbReference>
<dbReference type="GO" id="GO:0042790">
    <property type="term" value="P:nucleolar large rRNA transcription by RNA polymerase I"/>
    <property type="evidence" value="ECO:0007669"/>
    <property type="project" value="TreeGrafter"/>
</dbReference>
<reference evidence="2 3" key="1">
    <citation type="journal article" date="2013" name="MBio">
        <title>Genome sequencing of the plant pathogen Taphrina deformans, the causal agent of peach leaf curl.</title>
        <authorList>
            <person name="Cisse O.H."/>
            <person name="Almeida J.M.G.C.F."/>
            <person name="Fonseca A."/>
            <person name="Kumar A.A."/>
            <person name="Salojaervi J."/>
            <person name="Overmyer K."/>
            <person name="Hauser P.M."/>
            <person name="Pagni M."/>
        </authorList>
    </citation>
    <scope>NUCLEOTIDE SEQUENCE [LARGE SCALE GENOMIC DNA]</scope>
    <source>
        <strain evidence="3">PYCC 5710 / ATCC 11124 / CBS 356.35 / IMI 108563 / JCM 9778 / NBRC 8474</strain>
    </source>
</reference>
<organism evidence="2 3">
    <name type="scientific">Taphrina deformans (strain PYCC 5710 / ATCC 11124 / CBS 356.35 / IMI 108563 / JCM 9778 / NBRC 8474)</name>
    <name type="common">Peach leaf curl fungus</name>
    <name type="synonym">Lalaria deformans</name>
    <dbReference type="NCBI Taxonomy" id="1097556"/>
    <lineage>
        <taxon>Eukaryota</taxon>
        <taxon>Fungi</taxon>
        <taxon>Dikarya</taxon>
        <taxon>Ascomycota</taxon>
        <taxon>Taphrinomycotina</taxon>
        <taxon>Taphrinomycetes</taxon>
        <taxon>Taphrinales</taxon>
        <taxon>Taphrinaceae</taxon>
        <taxon>Taphrina</taxon>
    </lineage>
</organism>
<dbReference type="InterPro" id="IPR053029">
    <property type="entry name" value="RNA_pol_I-specific_init_factor"/>
</dbReference>
<feature type="compositionally biased region" description="Polar residues" evidence="1">
    <location>
        <begin position="14"/>
        <end position="27"/>
    </location>
</feature>
<dbReference type="AlphaFoldDB" id="R4X8C1"/>
<dbReference type="GO" id="GO:0070860">
    <property type="term" value="C:RNA polymerase I core factor complex"/>
    <property type="evidence" value="ECO:0007669"/>
    <property type="project" value="TreeGrafter"/>
</dbReference>
<dbReference type="STRING" id="1097556.R4X8C1"/>
<dbReference type="GO" id="GO:0001164">
    <property type="term" value="F:RNA polymerase I core promoter sequence-specific DNA binding"/>
    <property type="evidence" value="ECO:0007669"/>
    <property type="project" value="InterPro"/>
</dbReference>
<dbReference type="Proteomes" id="UP000013776">
    <property type="component" value="Unassembled WGS sequence"/>
</dbReference>
<accession>R4X8C1</accession>
<dbReference type="Pfam" id="PF04090">
    <property type="entry name" value="Rrn11"/>
    <property type="match status" value="1"/>
</dbReference>
<evidence type="ECO:0000256" key="1">
    <source>
        <dbReference type="SAM" id="MobiDB-lite"/>
    </source>
</evidence>
<evidence type="ECO:0000313" key="2">
    <source>
        <dbReference type="EMBL" id="CCG81522.1"/>
    </source>
</evidence>
<dbReference type="OrthoDB" id="2159786at2759"/>
<dbReference type="GO" id="GO:0003743">
    <property type="term" value="F:translation initiation factor activity"/>
    <property type="evidence" value="ECO:0007669"/>
    <property type="project" value="UniProtKB-KW"/>
</dbReference>
<name>R4X8C1_TAPDE</name>
<sequence length="251" mass="28703">MSVFRIPLRSNTFTKRRANSSANNDESPLSLANDERDDDQGGLGQAQEDVSSDEEEDTVGVPQQRINLSAGKHRSLRYQHIEVLVTLVHKCILDQDWPRAERAYGLLLRCKGIDVRLCHDLGLTILNHADPTGRRSIEFLSRLIVAYPPVKPRHGKRTFDRAEVFVKLLTQLRIQHKQYRLAMQELETWLLVPPYKDDVELWQYLVNVCGALEEEQTNGEVDDTELARLSAKKRKAQARVNGDGFMDVEDD</sequence>
<keyword evidence="2" id="KW-0648">Protein biosynthesis</keyword>
<proteinExistence type="predicted"/>
<dbReference type="VEuPathDB" id="FungiDB:TAPDE_001359"/>
<dbReference type="InterPro" id="IPR007224">
    <property type="entry name" value="TIF_Rrn11"/>
</dbReference>
<comment type="caution">
    <text evidence="2">The sequence shown here is derived from an EMBL/GenBank/DDBJ whole genome shotgun (WGS) entry which is preliminary data.</text>
</comment>
<feature type="region of interest" description="Disordered" evidence="1">
    <location>
        <begin position="14"/>
        <end position="66"/>
    </location>
</feature>
<protein>
    <submittedName>
        <fullName evidence="2">RNA polymerase I-specific transcription initiation factor rrn11</fullName>
    </submittedName>
</protein>
<dbReference type="EMBL" id="CAHR02000043">
    <property type="protein sequence ID" value="CCG81522.1"/>
    <property type="molecule type" value="Genomic_DNA"/>
</dbReference>
<keyword evidence="2" id="KW-0396">Initiation factor</keyword>
<gene>
    <name evidence="2" type="ORF">TAPDE_001359</name>
</gene>
<dbReference type="PANTHER" id="PTHR28244:SF1">
    <property type="entry name" value="RNA POLYMERASE I-SPECIFIC TRANSCRIPTION INITIATION FACTOR RRN11"/>
    <property type="match status" value="1"/>
</dbReference>
<keyword evidence="3" id="KW-1185">Reference proteome</keyword>
<dbReference type="GO" id="GO:0017025">
    <property type="term" value="F:TBP-class protein binding"/>
    <property type="evidence" value="ECO:0007669"/>
    <property type="project" value="TreeGrafter"/>
</dbReference>
<evidence type="ECO:0000313" key="3">
    <source>
        <dbReference type="Proteomes" id="UP000013776"/>
    </source>
</evidence>
<dbReference type="eggNOG" id="ENOG502SC4N">
    <property type="taxonomic scope" value="Eukaryota"/>
</dbReference>
<dbReference type="PANTHER" id="PTHR28244">
    <property type="entry name" value="RNA POLYMERASE I-SPECIFIC TRANSCRIPTION INITIATION FACTOR RRN11"/>
    <property type="match status" value="1"/>
</dbReference>